<dbReference type="EMBL" id="CP069107">
    <property type="protein sequence ID" value="QSS57511.1"/>
    <property type="molecule type" value="Genomic_DNA"/>
</dbReference>
<protein>
    <submittedName>
        <fullName evidence="3">Uncharacterized protein</fullName>
    </submittedName>
</protein>
<accession>A0A8A1LUP7</accession>
<evidence type="ECO:0000256" key="1">
    <source>
        <dbReference type="SAM" id="MobiDB-lite"/>
    </source>
</evidence>
<evidence type="ECO:0000256" key="2">
    <source>
        <dbReference type="SAM" id="Phobius"/>
    </source>
</evidence>
<keyword evidence="2" id="KW-1133">Transmembrane helix</keyword>
<evidence type="ECO:0000313" key="3">
    <source>
        <dbReference type="EMBL" id="QSS57511.1"/>
    </source>
</evidence>
<name>A0A8A1LUP7_AJEC8</name>
<gene>
    <name evidence="3" type="ORF">I7I53_11710</name>
</gene>
<evidence type="ECO:0000313" key="4">
    <source>
        <dbReference type="Proteomes" id="UP000663419"/>
    </source>
</evidence>
<dbReference type="Proteomes" id="UP000663419">
    <property type="component" value="Chromosome 6"/>
</dbReference>
<reference evidence="3" key="1">
    <citation type="submission" date="2021-01" db="EMBL/GenBank/DDBJ databases">
        <title>Chromosome-level genome assembly of a human fungal pathogen reveals clustering of transcriptionally co-regulated genes.</title>
        <authorList>
            <person name="Voorhies M."/>
            <person name="Cohen S."/>
            <person name="Shea T.P."/>
            <person name="Petrus S."/>
            <person name="Munoz J.F."/>
            <person name="Poplawski S."/>
            <person name="Goldman W.E."/>
            <person name="Michael T."/>
            <person name="Cuomo C.A."/>
            <person name="Sil A."/>
            <person name="Beyhan S."/>
        </authorList>
    </citation>
    <scope>NUCLEOTIDE SEQUENCE</scope>
    <source>
        <strain evidence="3">H88</strain>
    </source>
</reference>
<feature type="transmembrane region" description="Helical" evidence="2">
    <location>
        <begin position="58"/>
        <end position="76"/>
    </location>
</feature>
<keyword evidence="2" id="KW-0812">Transmembrane</keyword>
<feature type="compositionally biased region" description="Basic residues" evidence="1">
    <location>
        <begin position="34"/>
        <end position="45"/>
    </location>
</feature>
<feature type="region of interest" description="Disordered" evidence="1">
    <location>
        <begin position="1"/>
        <end position="58"/>
    </location>
</feature>
<keyword evidence="2" id="KW-0472">Membrane</keyword>
<sequence>MEPNYFSPVVARGFPSGNKERGREQDTERTKEKEKKRKVKKRKKPHDSGTLDSGSSPSNFLIFWGGSFWFGLFYLTN</sequence>
<organism evidence="3 4">
    <name type="scientific">Ajellomyces capsulatus (strain H88)</name>
    <name type="common">Darling's disease fungus</name>
    <name type="synonym">Histoplasma capsulatum</name>
    <dbReference type="NCBI Taxonomy" id="544711"/>
    <lineage>
        <taxon>Eukaryota</taxon>
        <taxon>Fungi</taxon>
        <taxon>Dikarya</taxon>
        <taxon>Ascomycota</taxon>
        <taxon>Pezizomycotina</taxon>
        <taxon>Eurotiomycetes</taxon>
        <taxon>Eurotiomycetidae</taxon>
        <taxon>Onygenales</taxon>
        <taxon>Ajellomycetaceae</taxon>
        <taxon>Histoplasma</taxon>
    </lineage>
</organism>
<dbReference type="VEuPathDB" id="FungiDB:I7I53_11710"/>
<dbReference type="AlphaFoldDB" id="A0A8A1LUP7"/>
<proteinExistence type="predicted"/>
<feature type="compositionally biased region" description="Basic and acidic residues" evidence="1">
    <location>
        <begin position="18"/>
        <end position="33"/>
    </location>
</feature>